<accession>A0AA39WUG6</accession>
<proteinExistence type="predicted"/>
<gene>
    <name evidence="2" type="ORF">B0T17DRAFT_535229</name>
</gene>
<dbReference type="Proteomes" id="UP001174934">
    <property type="component" value="Unassembled WGS sequence"/>
</dbReference>
<keyword evidence="1" id="KW-0472">Membrane</keyword>
<keyword evidence="1" id="KW-0812">Transmembrane</keyword>
<organism evidence="2 3">
    <name type="scientific">Bombardia bombarda</name>
    <dbReference type="NCBI Taxonomy" id="252184"/>
    <lineage>
        <taxon>Eukaryota</taxon>
        <taxon>Fungi</taxon>
        <taxon>Dikarya</taxon>
        <taxon>Ascomycota</taxon>
        <taxon>Pezizomycotina</taxon>
        <taxon>Sordariomycetes</taxon>
        <taxon>Sordariomycetidae</taxon>
        <taxon>Sordariales</taxon>
        <taxon>Lasiosphaeriaceae</taxon>
        <taxon>Bombardia</taxon>
    </lineage>
</organism>
<feature type="transmembrane region" description="Helical" evidence="1">
    <location>
        <begin position="36"/>
        <end position="61"/>
    </location>
</feature>
<reference evidence="2" key="1">
    <citation type="submission" date="2023-06" db="EMBL/GenBank/DDBJ databases">
        <title>Genome-scale phylogeny and comparative genomics of the fungal order Sordariales.</title>
        <authorList>
            <consortium name="Lawrence Berkeley National Laboratory"/>
            <person name="Hensen N."/>
            <person name="Bonometti L."/>
            <person name="Westerberg I."/>
            <person name="Brannstrom I.O."/>
            <person name="Guillou S."/>
            <person name="Cros-Aarteil S."/>
            <person name="Calhoun S."/>
            <person name="Haridas S."/>
            <person name="Kuo A."/>
            <person name="Mondo S."/>
            <person name="Pangilinan J."/>
            <person name="Riley R."/>
            <person name="LaButti K."/>
            <person name="Andreopoulos B."/>
            <person name="Lipzen A."/>
            <person name="Chen C."/>
            <person name="Yanf M."/>
            <person name="Daum C."/>
            <person name="Ng V."/>
            <person name="Clum A."/>
            <person name="Steindorff A."/>
            <person name="Ohm R."/>
            <person name="Martin F."/>
            <person name="Silar P."/>
            <person name="Natvig D."/>
            <person name="Lalanne C."/>
            <person name="Gautier V."/>
            <person name="Ament-velasquez S.L."/>
            <person name="Kruys A."/>
            <person name="Hutchinson M.I."/>
            <person name="Powell A.J."/>
            <person name="Barry K."/>
            <person name="Miller A.N."/>
            <person name="Grigoriev I.V."/>
            <person name="Debuchy R."/>
            <person name="Gladieux P."/>
            <person name="Thoren M.H."/>
            <person name="Johannesson H."/>
        </authorList>
    </citation>
    <scope>NUCLEOTIDE SEQUENCE</scope>
    <source>
        <strain evidence="2">SMH3391-2</strain>
    </source>
</reference>
<protein>
    <recommendedName>
        <fullName evidence="4">Tartrate transporter</fullName>
    </recommendedName>
</protein>
<keyword evidence="3" id="KW-1185">Reference proteome</keyword>
<dbReference type="EMBL" id="JAULSR010000004">
    <property type="protein sequence ID" value="KAK0621839.1"/>
    <property type="molecule type" value="Genomic_DNA"/>
</dbReference>
<evidence type="ECO:0000256" key="1">
    <source>
        <dbReference type="SAM" id="Phobius"/>
    </source>
</evidence>
<evidence type="ECO:0008006" key="4">
    <source>
        <dbReference type="Google" id="ProtNLM"/>
    </source>
</evidence>
<evidence type="ECO:0000313" key="2">
    <source>
        <dbReference type="EMBL" id="KAK0621839.1"/>
    </source>
</evidence>
<comment type="caution">
    <text evidence="2">The sequence shown here is derived from an EMBL/GenBank/DDBJ whole genome shotgun (WGS) entry which is preliminary data.</text>
</comment>
<sequence>MWPEARAIAVALPSCAGNAGNIYGAYLFPAESAPKYLIGFGMFSGTLGLGAAVLVLFHCLMMRRKQD</sequence>
<dbReference type="AlphaFoldDB" id="A0AA39WUG6"/>
<evidence type="ECO:0000313" key="3">
    <source>
        <dbReference type="Proteomes" id="UP001174934"/>
    </source>
</evidence>
<name>A0AA39WUG6_9PEZI</name>
<keyword evidence="1" id="KW-1133">Transmembrane helix</keyword>